<dbReference type="EMBL" id="CMVM020000345">
    <property type="status" value="NOT_ANNOTATED_CDS"/>
    <property type="molecule type" value="Genomic_DNA"/>
</dbReference>
<feature type="compositionally biased region" description="Basic and acidic residues" evidence="1">
    <location>
        <begin position="177"/>
        <end position="194"/>
    </location>
</feature>
<keyword evidence="4" id="KW-1185">Reference proteome</keyword>
<reference evidence="3" key="2">
    <citation type="submission" date="2022-06" db="UniProtKB">
        <authorList>
            <consortium name="EnsemblMetazoa"/>
        </authorList>
    </citation>
    <scope>IDENTIFICATION</scope>
</reference>
<reference evidence="4" key="1">
    <citation type="submission" date="2013-10" db="EMBL/GenBank/DDBJ databases">
        <title>Genome sequencing of Onchocerca volvulus.</title>
        <authorList>
            <person name="Cotton J."/>
            <person name="Tsai J."/>
            <person name="Stanley E."/>
            <person name="Tracey A."/>
            <person name="Holroyd N."/>
            <person name="Lustigman S."/>
            <person name="Berriman M."/>
        </authorList>
    </citation>
    <scope>NUCLEOTIDE SEQUENCE</scope>
</reference>
<feature type="compositionally biased region" description="Basic and acidic residues" evidence="1">
    <location>
        <begin position="137"/>
        <end position="146"/>
    </location>
</feature>
<feature type="region of interest" description="Disordered" evidence="1">
    <location>
        <begin position="105"/>
        <end position="235"/>
    </location>
</feature>
<feature type="transmembrane region" description="Helical" evidence="2">
    <location>
        <begin position="6"/>
        <end position="30"/>
    </location>
</feature>
<organism evidence="3 4">
    <name type="scientific">Onchocerca volvulus</name>
    <dbReference type="NCBI Taxonomy" id="6282"/>
    <lineage>
        <taxon>Eukaryota</taxon>
        <taxon>Metazoa</taxon>
        <taxon>Ecdysozoa</taxon>
        <taxon>Nematoda</taxon>
        <taxon>Chromadorea</taxon>
        <taxon>Rhabditida</taxon>
        <taxon>Spirurina</taxon>
        <taxon>Spiruromorpha</taxon>
        <taxon>Filarioidea</taxon>
        <taxon>Onchocercidae</taxon>
        <taxon>Onchocerca</taxon>
    </lineage>
</organism>
<accession>A0A8R1TJ55</accession>
<proteinExistence type="predicted"/>
<evidence type="ECO:0000256" key="2">
    <source>
        <dbReference type="SAM" id="Phobius"/>
    </source>
</evidence>
<keyword evidence="2" id="KW-0812">Transmembrane</keyword>
<evidence type="ECO:0000256" key="1">
    <source>
        <dbReference type="SAM" id="MobiDB-lite"/>
    </source>
</evidence>
<protein>
    <submittedName>
        <fullName evidence="3">Uncharacterized protein</fullName>
    </submittedName>
</protein>
<dbReference type="AlphaFoldDB" id="A0A8R1TJ55"/>
<feature type="compositionally biased region" description="Basic and acidic residues" evidence="1">
    <location>
        <begin position="105"/>
        <end position="129"/>
    </location>
</feature>
<evidence type="ECO:0000313" key="4">
    <source>
        <dbReference type="Proteomes" id="UP000024404"/>
    </source>
</evidence>
<keyword evidence="2" id="KW-1133">Transmembrane helix</keyword>
<dbReference type="Proteomes" id="UP000024404">
    <property type="component" value="Unassembled WGS sequence"/>
</dbReference>
<evidence type="ECO:0000313" key="3">
    <source>
        <dbReference type="EnsemblMetazoa" id="OVOC10587.1"/>
    </source>
</evidence>
<keyword evidence="2" id="KW-0472">Membrane</keyword>
<name>A0A8R1TJ55_ONCVO</name>
<sequence>MSGSDAILLFNNVVSAILSMISTFAPLVIFDCVYKAKSGRIDKTPKIRQESIIFHEDKDAEVLVKPESNETEVKKNMNHELIKLIEPTQNSESSSVNREKVFMEKRKEATNDEKKNKGEKLLSNKRSEHQILIQKTIKSEMKHPGREIQWTQQDDLNDSRTKSQQMRILRTLRQRRRSETSKLRKYSTAKEKTLEGFSKTQTREEEASTLEGVKSITRDDAPSIVNQRKTLPKKR</sequence>
<dbReference type="EnsemblMetazoa" id="OVOC10587.1">
    <property type="protein sequence ID" value="OVOC10587.1"/>
    <property type="gene ID" value="WBGene00247396"/>
</dbReference>